<dbReference type="EMBL" id="AVOT02000097">
    <property type="protein sequence ID" value="MBW0461052.1"/>
    <property type="molecule type" value="Genomic_DNA"/>
</dbReference>
<organism evidence="1 2">
    <name type="scientific">Austropuccinia psidii MF-1</name>
    <dbReference type="NCBI Taxonomy" id="1389203"/>
    <lineage>
        <taxon>Eukaryota</taxon>
        <taxon>Fungi</taxon>
        <taxon>Dikarya</taxon>
        <taxon>Basidiomycota</taxon>
        <taxon>Pucciniomycotina</taxon>
        <taxon>Pucciniomycetes</taxon>
        <taxon>Pucciniales</taxon>
        <taxon>Sphaerophragmiaceae</taxon>
        <taxon>Austropuccinia</taxon>
    </lineage>
</organism>
<keyword evidence="2" id="KW-1185">Reference proteome</keyword>
<reference evidence="1" key="1">
    <citation type="submission" date="2021-03" db="EMBL/GenBank/DDBJ databases">
        <title>Draft genome sequence of rust myrtle Austropuccinia psidii MF-1, a brazilian biotype.</title>
        <authorList>
            <person name="Quecine M.C."/>
            <person name="Pachon D.M.R."/>
            <person name="Bonatelli M.L."/>
            <person name="Correr F.H."/>
            <person name="Franceschini L.M."/>
            <person name="Leite T.F."/>
            <person name="Margarido G.R.A."/>
            <person name="Almeida C.A."/>
            <person name="Ferrarezi J.A."/>
            <person name="Labate C.A."/>
        </authorList>
    </citation>
    <scope>NUCLEOTIDE SEQUENCE</scope>
    <source>
        <strain evidence="1">MF-1</strain>
    </source>
</reference>
<evidence type="ECO:0000313" key="2">
    <source>
        <dbReference type="Proteomes" id="UP000765509"/>
    </source>
</evidence>
<gene>
    <name evidence="1" type="ORF">O181_000767</name>
</gene>
<accession>A0A9Q3GCD5</accession>
<dbReference type="OrthoDB" id="8025968at2759"/>
<dbReference type="AlphaFoldDB" id="A0A9Q3GCD5"/>
<sequence length="203" mass="22733">MSRSHSQGTADRHCAGIHLNIVYQCPCKTRGHLFPLLPYLLQENGKAEHLNQILGDMAQSGIPAPFWQFAYAFACFLHNCIPNSQCVNSSRHQELYGTAPSITTIYPFGEDSIFHKPVVHQPHKIMLRGIKCKLTKPLMSGGWLMGEPSTNTMVQSASVVFPHSQLSRVSSGPVAKGLLTHVVTQFHWVRFQQSNISLWKIKQ</sequence>
<dbReference type="Proteomes" id="UP000765509">
    <property type="component" value="Unassembled WGS sequence"/>
</dbReference>
<evidence type="ECO:0000313" key="1">
    <source>
        <dbReference type="EMBL" id="MBW0461052.1"/>
    </source>
</evidence>
<comment type="caution">
    <text evidence="1">The sequence shown here is derived from an EMBL/GenBank/DDBJ whole genome shotgun (WGS) entry which is preliminary data.</text>
</comment>
<proteinExistence type="predicted"/>
<name>A0A9Q3GCD5_9BASI</name>
<protein>
    <submittedName>
        <fullName evidence="1">Uncharacterized protein</fullName>
    </submittedName>
</protein>